<gene>
    <name evidence="1" type="ORF">DCAR_007295</name>
</gene>
<dbReference type="EMBL" id="LNRQ01000002">
    <property type="protein sequence ID" value="KZN06458.1"/>
    <property type="molecule type" value="Genomic_DNA"/>
</dbReference>
<dbReference type="Gramene" id="KZN06458">
    <property type="protein sequence ID" value="KZN06458"/>
    <property type="gene ID" value="DCAR_007295"/>
</dbReference>
<sequence length="151" mass="16364">MIVLKRGSVIVESEDTVGEAEQDSGVEGGVEVLATEVENPVESDPDDNVPLTERKMRVVDASPVMHRERPRRRLVKKSTVTGVSTAGATNVAGDADMAGSGFDILNTPTMTTDMEKAKDDAIRALMGHQEMKRDYEDKLADMFAKVENANA</sequence>
<comment type="caution">
    <text evidence="1">The sequence shown here is derived from an EMBL/GenBank/DDBJ whole genome shotgun (WGS) entry which is preliminary data.</text>
</comment>
<protein>
    <submittedName>
        <fullName evidence="1">Uncharacterized protein</fullName>
    </submittedName>
</protein>
<proteinExistence type="predicted"/>
<accession>A0A166EEK5</accession>
<organism evidence="1">
    <name type="scientific">Daucus carota subsp. sativus</name>
    <name type="common">Carrot</name>
    <dbReference type="NCBI Taxonomy" id="79200"/>
    <lineage>
        <taxon>Eukaryota</taxon>
        <taxon>Viridiplantae</taxon>
        <taxon>Streptophyta</taxon>
        <taxon>Embryophyta</taxon>
        <taxon>Tracheophyta</taxon>
        <taxon>Spermatophyta</taxon>
        <taxon>Magnoliopsida</taxon>
        <taxon>eudicotyledons</taxon>
        <taxon>Gunneridae</taxon>
        <taxon>Pentapetalae</taxon>
        <taxon>asterids</taxon>
        <taxon>campanulids</taxon>
        <taxon>Apiales</taxon>
        <taxon>Apiaceae</taxon>
        <taxon>Apioideae</taxon>
        <taxon>Scandiceae</taxon>
        <taxon>Daucinae</taxon>
        <taxon>Daucus</taxon>
        <taxon>Daucus sect. Daucus</taxon>
    </lineage>
</organism>
<evidence type="ECO:0000313" key="1">
    <source>
        <dbReference type="EMBL" id="KZN06458.1"/>
    </source>
</evidence>
<dbReference type="AlphaFoldDB" id="A0A166EEK5"/>
<name>A0A166EEK5_DAUCS</name>
<reference evidence="1" key="1">
    <citation type="journal article" date="2016" name="Nat. Genet.">
        <title>A high-quality carrot genome assembly provides new insights into carotenoid accumulation and asterid genome evolution.</title>
        <authorList>
            <person name="Iorizzo M."/>
            <person name="Ellison S."/>
            <person name="Senalik D."/>
            <person name="Zeng P."/>
            <person name="Satapoomin P."/>
            <person name="Huang J."/>
            <person name="Bowman M."/>
            <person name="Iovene M."/>
            <person name="Sanseverino W."/>
            <person name="Cavagnaro P."/>
            <person name="Yildiz M."/>
            <person name="Macko-Podgorni A."/>
            <person name="Moranska E."/>
            <person name="Grzebelus E."/>
            <person name="Grzebelus D."/>
            <person name="Ashrafi H."/>
            <person name="Zheng Z."/>
            <person name="Cheng S."/>
            <person name="Spooner D."/>
            <person name="Van Deynze A."/>
            <person name="Simon P."/>
        </authorList>
    </citation>
    <scope>NUCLEOTIDE SEQUENCE [LARGE SCALE GENOMIC DNA]</scope>
    <source>
        <tissue evidence="1">Leaf</tissue>
    </source>
</reference>